<dbReference type="GeneID" id="94334708"/>
<keyword evidence="2" id="KW-1185">Reference proteome</keyword>
<organism evidence="1 2">
    <name type="scientific">Babesia duncani</name>
    <dbReference type="NCBI Taxonomy" id="323732"/>
    <lineage>
        <taxon>Eukaryota</taxon>
        <taxon>Sar</taxon>
        <taxon>Alveolata</taxon>
        <taxon>Apicomplexa</taxon>
        <taxon>Aconoidasida</taxon>
        <taxon>Piroplasmida</taxon>
        <taxon>Babesiidae</taxon>
        <taxon>Babesia</taxon>
    </lineage>
</organism>
<dbReference type="RefSeq" id="XP_067804252.1">
    <property type="nucleotide sequence ID" value="XM_067945461.1"/>
</dbReference>
<comment type="caution">
    <text evidence="1">The sequence shown here is derived from an EMBL/GenBank/DDBJ whole genome shotgun (WGS) entry which is preliminary data.</text>
</comment>
<protein>
    <submittedName>
        <fullName evidence="1">Uncharacterized protein</fullName>
    </submittedName>
</protein>
<evidence type="ECO:0000313" key="2">
    <source>
        <dbReference type="Proteomes" id="UP001214638"/>
    </source>
</evidence>
<accession>A0AAD9UQ25</accession>
<dbReference type="EMBL" id="JALLKP010000001">
    <property type="protein sequence ID" value="KAK2197410.1"/>
    <property type="molecule type" value="Genomic_DNA"/>
</dbReference>
<gene>
    <name evidence="1" type="ORF">BdWA1_000410</name>
</gene>
<dbReference type="KEGG" id="bdw:94334708"/>
<sequence>MGKVSEHFAPRGRLVIPMAQHGPFLLVGPCCSCRRLTLSYAVSQCSWCFNTLSKWSLSAYRTFASKVH</sequence>
<reference evidence="1" key="1">
    <citation type="journal article" date="2023" name="Nat. Microbiol.">
        <title>Babesia duncani multi-omics identifies virulence factors and drug targets.</title>
        <authorList>
            <person name="Singh P."/>
            <person name="Lonardi S."/>
            <person name="Liang Q."/>
            <person name="Vydyam P."/>
            <person name="Khabirova E."/>
            <person name="Fang T."/>
            <person name="Gihaz S."/>
            <person name="Thekkiniath J."/>
            <person name="Munshi M."/>
            <person name="Abel S."/>
            <person name="Ciampossin L."/>
            <person name="Batugedara G."/>
            <person name="Gupta M."/>
            <person name="Lu X.M."/>
            <person name="Lenz T."/>
            <person name="Chakravarty S."/>
            <person name="Cornillot E."/>
            <person name="Hu Y."/>
            <person name="Ma W."/>
            <person name="Gonzalez L.M."/>
            <person name="Sanchez S."/>
            <person name="Estrada K."/>
            <person name="Sanchez-Flores A."/>
            <person name="Montero E."/>
            <person name="Harb O.S."/>
            <person name="Le Roch K.G."/>
            <person name="Mamoun C.B."/>
        </authorList>
    </citation>
    <scope>NUCLEOTIDE SEQUENCE</scope>
    <source>
        <strain evidence="1">WA1</strain>
    </source>
</reference>
<dbReference type="AlphaFoldDB" id="A0AAD9UQ25"/>
<proteinExistence type="predicted"/>
<evidence type="ECO:0000313" key="1">
    <source>
        <dbReference type="EMBL" id="KAK2197410.1"/>
    </source>
</evidence>
<dbReference type="Proteomes" id="UP001214638">
    <property type="component" value="Unassembled WGS sequence"/>
</dbReference>
<name>A0AAD9UQ25_9APIC</name>